<dbReference type="PIRSF" id="PIRSF016636">
    <property type="entry name" value="AlgI_DltB"/>
    <property type="match status" value="1"/>
</dbReference>
<evidence type="ECO:0000256" key="8">
    <source>
        <dbReference type="SAM" id="Phobius"/>
    </source>
</evidence>
<name>D4LAV5_RUMC1</name>
<feature type="transmembrane region" description="Helical" evidence="8">
    <location>
        <begin position="475"/>
        <end position="494"/>
    </location>
</feature>
<feature type="transmembrane region" description="Helical" evidence="8">
    <location>
        <begin position="384"/>
        <end position="406"/>
    </location>
</feature>
<keyword evidence="5 8" id="KW-1133">Transmembrane helix</keyword>
<organism evidence="9 10">
    <name type="scientific">Ruminococcus champanellensis (strain DSM 18848 / JCM 17042 / KCTC 15320 / 18P13)</name>
    <dbReference type="NCBI Taxonomy" id="213810"/>
    <lineage>
        <taxon>Bacteria</taxon>
        <taxon>Bacillati</taxon>
        <taxon>Bacillota</taxon>
        <taxon>Clostridia</taxon>
        <taxon>Eubacteriales</taxon>
        <taxon>Oscillospiraceae</taxon>
        <taxon>Ruminococcus</taxon>
    </lineage>
</organism>
<protein>
    <submittedName>
        <fullName evidence="9">Predicted membrane protein involved in D-alanine export</fullName>
    </submittedName>
</protein>
<dbReference type="KEGG" id="rch:RUM_05290"/>
<accession>D4LAV5</accession>
<dbReference type="InterPro" id="IPR004299">
    <property type="entry name" value="MBOAT_fam"/>
</dbReference>
<evidence type="ECO:0000313" key="9">
    <source>
        <dbReference type="EMBL" id="CBL16750.1"/>
    </source>
</evidence>
<evidence type="ECO:0000256" key="6">
    <source>
        <dbReference type="ARBA" id="ARBA00023136"/>
    </source>
</evidence>
<proteinExistence type="inferred from homology"/>
<dbReference type="HOGENOM" id="CLU_025255_0_0_9"/>
<dbReference type="STRING" id="213810.RUM_05290"/>
<dbReference type="Proteomes" id="UP000007054">
    <property type="component" value="Chromosome"/>
</dbReference>
<dbReference type="Pfam" id="PF03062">
    <property type="entry name" value="MBOAT"/>
    <property type="match status" value="1"/>
</dbReference>
<evidence type="ECO:0000256" key="1">
    <source>
        <dbReference type="ARBA" id="ARBA00004651"/>
    </source>
</evidence>
<dbReference type="RefSeq" id="WP_015557657.1">
    <property type="nucleotide sequence ID" value="NC_021039.1"/>
</dbReference>
<keyword evidence="7" id="KW-0012">Acyltransferase</keyword>
<evidence type="ECO:0000256" key="4">
    <source>
        <dbReference type="ARBA" id="ARBA00022692"/>
    </source>
</evidence>
<dbReference type="GO" id="GO:0016746">
    <property type="term" value="F:acyltransferase activity"/>
    <property type="evidence" value="ECO:0007669"/>
    <property type="project" value="UniProtKB-KW"/>
</dbReference>
<evidence type="ECO:0000256" key="3">
    <source>
        <dbReference type="ARBA" id="ARBA00022475"/>
    </source>
</evidence>
<feature type="transmembrane region" description="Helical" evidence="8">
    <location>
        <begin position="418"/>
        <end position="439"/>
    </location>
</feature>
<dbReference type="InterPro" id="IPR024194">
    <property type="entry name" value="Ac/AlaTfrase_AlgI/DltB"/>
</dbReference>
<evidence type="ECO:0000313" key="10">
    <source>
        <dbReference type="Proteomes" id="UP000007054"/>
    </source>
</evidence>
<keyword evidence="3 7" id="KW-1003">Cell membrane</keyword>
<keyword evidence="10" id="KW-1185">Reference proteome</keyword>
<dbReference type="GO" id="GO:0042121">
    <property type="term" value="P:alginic acid biosynthetic process"/>
    <property type="evidence" value="ECO:0007669"/>
    <property type="project" value="InterPro"/>
</dbReference>
<dbReference type="PATRIC" id="fig|213810.4.peg.434"/>
<dbReference type="BioCyc" id="RCHA213810:RUM_RS02555-MONOMER"/>
<keyword evidence="7" id="KW-0808">Transferase</keyword>
<comment type="subcellular location">
    <subcellularLocation>
        <location evidence="1">Cell membrane</location>
        <topology evidence="1">Multi-pass membrane protein</topology>
    </subcellularLocation>
</comment>
<feature type="transmembrane region" description="Helical" evidence="8">
    <location>
        <begin position="12"/>
        <end position="35"/>
    </location>
</feature>
<comment type="similarity">
    <text evidence="2 7">Belongs to the membrane-bound acyltransferase family.</text>
</comment>
<gene>
    <name evidence="9" type="ordered locus">RUM_05290</name>
</gene>
<reference evidence="9" key="2">
    <citation type="submission" date="2010-03" db="EMBL/GenBank/DDBJ databases">
        <authorList>
            <person name="Pajon A."/>
        </authorList>
    </citation>
    <scope>NUCLEOTIDE SEQUENCE</scope>
    <source>
        <strain evidence="9">Type strain: 18P13</strain>
    </source>
</reference>
<dbReference type="EMBL" id="FP929052">
    <property type="protein sequence ID" value="CBL16750.1"/>
    <property type="molecule type" value="Genomic_DNA"/>
</dbReference>
<dbReference type="InterPro" id="IPR051085">
    <property type="entry name" value="MB_O-acyltransferase"/>
</dbReference>
<feature type="transmembrane region" description="Helical" evidence="8">
    <location>
        <begin position="112"/>
        <end position="133"/>
    </location>
</feature>
<feature type="transmembrane region" description="Helical" evidence="8">
    <location>
        <begin position="55"/>
        <end position="77"/>
    </location>
</feature>
<dbReference type="PANTHER" id="PTHR13285:SF18">
    <property type="entry name" value="PROTEIN-CYSTEINE N-PALMITOYLTRANSFERASE RASP"/>
    <property type="match status" value="1"/>
</dbReference>
<dbReference type="GeneID" id="83155347"/>
<sequence>MSLSSLLMGGSYVGMTSFFTVAFLLVFLPTCIILYTLMPQKAKKYFLLAASVGFYWLISGTLVVYLFLTTISIHYFGIWLDRIHRQRDEAVKAAEKPERKAIKHAYLLRSRWVLLFAAALHIGTLLTLKYAPFFTRNVNSLLGHMGLSLQLEIPKYLLPIGISFFTMQAVSYMFDVYRETIKSDENLFRLGLFMSFFPQIVEGPICRYGQTAEQLWNVKGITFSNLTLGIQRILFGMMKKMVVADRLNPLIETVFSGYKDFQGGVIAIAAVCYTVQLYMDFSGSMDAVMGTAQIFGITMPENFARPFFSKTISEFWKRWHITLGAWFKDYIFYPVTMSKPMKNLTSAARKKIGNHFGPLLAGAVALFCVWFSNGLWHGAAWSYIFYGMYHFTLILTGNIIAPAVQWTNKKLHINPEWFGYRLFQILRSCILVVIGELFFRAEGLRNGIAMFKGMVTDFRFSTLNEDLLDTLGVDIQDLIIVGVTLLIVFVISILNEKGIQVRASLQKRNVVVRWAVLYALILYIIVFGAYGTGYIPVDPIYANF</sequence>
<keyword evidence="4 8" id="KW-0812">Transmembrane</keyword>
<dbReference type="GO" id="GO:0005886">
    <property type="term" value="C:plasma membrane"/>
    <property type="evidence" value="ECO:0007669"/>
    <property type="project" value="UniProtKB-SubCell"/>
</dbReference>
<dbReference type="AlphaFoldDB" id="D4LAV5"/>
<evidence type="ECO:0000256" key="5">
    <source>
        <dbReference type="ARBA" id="ARBA00022989"/>
    </source>
</evidence>
<keyword evidence="6 7" id="KW-0472">Membrane</keyword>
<feature type="transmembrane region" description="Helical" evidence="8">
    <location>
        <begin position="352"/>
        <end position="372"/>
    </location>
</feature>
<evidence type="ECO:0000256" key="2">
    <source>
        <dbReference type="ARBA" id="ARBA00010323"/>
    </source>
</evidence>
<dbReference type="InterPro" id="IPR028362">
    <property type="entry name" value="AlgI"/>
</dbReference>
<evidence type="ECO:0000256" key="7">
    <source>
        <dbReference type="PIRNR" id="PIRNR016636"/>
    </source>
</evidence>
<dbReference type="PANTHER" id="PTHR13285">
    <property type="entry name" value="ACYLTRANSFERASE"/>
    <property type="match status" value="1"/>
</dbReference>
<reference evidence="9" key="1">
    <citation type="submission" date="2010-03" db="EMBL/GenBank/DDBJ databases">
        <title>The genome sequence of Ruminococcus sp. 18P13.</title>
        <authorList>
            <consortium name="metaHIT consortium -- http://www.metahit.eu/"/>
            <person name="Pajon A."/>
            <person name="Turner K."/>
            <person name="Parkhill J."/>
            <person name="Bernalier A."/>
        </authorList>
    </citation>
    <scope>NUCLEOTIDE SEQUENCE [LARGE SCALE GENOMIC DNA]</scope>
    <source>
        <strain evidence="9">Type strain: 18P13</strain>
    </source>
</reference>
<feature type="transmembrane region" description="Helical" evidence="8">
    <location>
        <begin position="515"/>
        <end position="535"/>
    </location>
</feature>
<dbReference type="PIRSF" id="PIRSF500217">
    <property type="entry name" value="AlgI"/>
    <property type="match status" value="1"/>
</dbReference>